<dbReference type="GO" id="GO:0003677">
    <property type="term" value="F:DNA binding"/>
    <property type="evidence" value="ECO:0007669"/>
    <property type="project" value="UniProtKB-KW"/>
</dbReference>
<dbReference type="PROSITE" id="PS50995">
    <property type="entry name" value="HTH_MARR_2"/>
    <property type="match status" value="1"/>
</dbReference>
<keyword evidence="6" id="KW-1185">Reference proteome</keyword>
<dbReference type="InterPro" id="IPR036388">
    <property type="entry name" value="WH-like_DNA-bd_sf"/>
</dbReference>
<dbReference type="PANTHER" id="PTHR42756:SF1">
    <property type="entry name" value="TRANSCRIPTIONAL REPRESSOR OF EMRAB OPERON"/>
    <property type="match status" value="1"/>
</dbReference>
<dbReference type="OrthoDB" id="668058at2"/>
<dbReference type="GO" id="GO:0003700">
    <property type="term" value="F:DNA-binding transcription factor activity"/>
    <property type="evidence" value="ECO:0007669"/>
    <property type="project" value="InterPro"/>
</dbReference>
<dbReference type="InterPro" id="IPR036390">
    <property type="entry name" value="WH_DNA-bd_sf"/>
</dbReference>
<accession>A0A4Q5LZE5</accession>
<sequence>MHEAIARKAGLSGTDHKYLGILIQKGAITAGEFAQLTGLTAGAITGLMDRLEKKNLAKRHFDKDDRRKIMIVPETENAMQLLGGTFAMLQSKIVGLIATFSAEEKVIIEKYLRSAMAVMNEVTQELNNGQ</sequence>
<dbReference type="EMBL" id="SEWF01000017">
    <property type="protein sequence ID" value="RYU95244.1"/>
    <property type="molecule type" value="Genomic_DNA"/>
</dbReference>
<dbReference type="SMART" id="SM00347">
    <property type="entry name" value="HTH_MARR"/>
    <property type="match status" value="1"/>
</dbReference>
<dbReference type="Proteomes" id="UP000293162">
    <property type="component" value="Unassembled WGS sequence"/>
</dbReference>
<gene>
    <name evidence="5" type="ORF">EWM59_13370</name>
</gene>
<evidence type="ECO:0000256" key="1">
    <source>
        <dbReference type="ARBA" id="ARBA00023015"/>
    </source>
</evidence>
<keyword evidence="2" id="KW-0238">DNA-binding</keyword>
<feature type="domain" description="HTH marR-type" evidence="4">
    <location>
        <begin position="1"/>
        <end position="117"/>
    </location>
</feature>
<comment type="caution">
    <text evidence="5">The sequence shown here is derived from an EMBL/GenBank/DDBJ whole genome shotgun (WGS) entry which is preliminary data.</text>
</comment>
<dbReference type="Pfam" id="PF12802">
    <property type="entry name" value="MarR_2"/>
    <property type="match status" value="1"/>
</dbReference>
<dbReference type="PANTHER" id="PTHR42756">
    <property type="entry name" value="TRANSCRIPTIONAL REGULATOR, MARR"/>
    <property type="match status" value="1"/>
</dbReference>
<protein>
    <submittedName>
        <fullName evidence="5">MarR family transcriptional regulator</fullName>
    </submittedName>
</protein>
<dbReference type="Gene3D" id="1.10.10.10">
    <property type="entry name" value="Winged helix-like DNA-binding domain superfamily/Winged helix DNA-binding domain"/>
    <property type="match status" value="1"/>
</dbReference>
<dbReference type="SUPFAM" id="SSF46785">
    <property type="entry name" value="Winged helix' DNA-binding domain"/>
    <property type="match status" value="1"/>
</dbReference>
<keyword evidence="3" id="KW-0804">Transcription</keyword>
<proteinExistence type="predicted"/>
<reference evidence="5 6" key="1">
    <citation type="submission" date="2019-02" db="EMBL/GenBank/DDBJ databases">
        <title>Bacterial novel species Emticicia sp. 17J42-9 isolated from soil.</title>
        <authorList>
            <person name="Jung H.-Y."/>
        </authorList>
    </citation>
    <scope>NUCLEOTIDE SEQUENCE [LARGE SCALE GENOMIC DNA]</scope>
    <source>
        <strain evidence="5 6">17J42-9</strain>
    </source>
</reference>
<name>A0A4Q5LZE5_9BACT</name>
<keyword evidence="1" id="KW-0805">Transcription regulation</keyword>
<evidence type="ECO:0000313" key="6">
    <source>
        <dbReference type="Proteomes" id="UP000293162"/>
    </source>
</evidence>
<evidence type="ECO:0000256" key="3">
    <source>
        <dbReference type="ARBA" id="ARBA00023163"/>
    </source>
</evidence>
<evidence type="ECO:0000313" key="5">
    <source>
        <dbReference type="EMBL" id="RYU95244.1"/>
    </source>
</evidence>
<organism evidence="5 6">
    <name type="scientific">Emticicia agri</name>
    <dbReference type="NCBI Taxonomy" id="2492393"/>
    <lineage>
        <taxon>Bacteria</taxon>
        <taxon>Pseudomonadati</taxon>
        <taxon>Bacteroidota</taxon>
        <taxon>Cytophagia</taxon>
        <taxon>Cytophagales</taxon>
        <taxon>Leadbetterellaceae</taxon>
        <taxon>Emticicia</taxon>
    </lineage>
</organism>
<dbReference type="AlphaFoldDB" id="A0A4Q5LZE5"/>
<evidence type="ECO:0000259" key="4">
    <source>
        <dbReference type="PROSITE" id="PS50995"/>
    </source>
</evidence>
<dbReference type="InterPro" id="IPR000835">
    <property type="entry name" value="HTH_MarR-typ"/>
</dbReference>
<evidence type="ECO:0000256" key="2">
    <source>
        <dbReference type="ARBA" id="ARBA00023125"/>
    </source>
</evidence>